<dbReference type="Gene3D" id="3.40.50.150">
    <property type="entry name" value="Vaccinia Virus protein VP39"/>
    <property type="match status" value="1"/>
</dbReference>
<dbReference type="SUPFAM" id="SSF53335">
    <property type="entry name" value="S-adenosyl-L-methionine-dependent methyltransferases"/>
    <property type="match status" value="1"/>
</dbReference>
<keyword evidence="3" id="KW-1185">Reference proteome</keyword>
<evidence type="ECO:0000259" key="1">
    <source>
        <dbReference type="Pfam" id="PF13847"/>
    </source>
</evidence>
<proteinExistence type="predicted"/>
<evidence type="ECO:0000313" key="2">
    <source>
        <dbReference type="EMBL" id="MBN7813687.1"/>
    </source>
</evidence>
<evidence type="ECO:0000313" key="3">
    <source>
        <dbReference type="Proteomes" id="UP000664317"/>
    </source>
</evidence>
<organism evidence="2 3">
    <name type="scientific">Algoriphagus oliviformis</name>
    <dbReference type="NCBI Taxonomy" id="2811231"/>
    <lineage>
        <taxon>Bacteria</taxon>
        <taxon>Pseudomonadati</taxon>
        <taxon>Bacteroidota</taxon>
        <taxon>Cytophagia</taxon>
        <taxon>Cytophagales</taxon>
        <taxon>Cyclobacteriaceae</taxon>
        <taxon>Algoriphagus</taxon>
    </lineage>
</organism>
<dbReference type="InterPro" id="IPR029063">
    <property type="entry name" value="SAM-dependent_MTases_sf"/>
</dbReference>
<gene>
    <name evidence="2" type="ORF">J0A68_22210</name>
</gene>
<comment type="caution">
    <text evidence="2">The sequence shown here is derived from an EMBL/GenBank/DDBJ whole genome shotgun (WGS) entry which is preliminary data.</text>
</comment>
<reference evidence="2 3" key="1">
    <citation type="submission" date="2021-03" db="EMBL/GenBank/DDBJ databases">
        <title>novel species isolated from a fishpond in China.</title>
        <authorList>
            <person name="Lu H."/>
            <person name="Cai Z."/>
        </authorList>
    </citation>
    <scope>NUCLEOTIDE SEQUENCE [LARGE SCALE GENOMIC DNA]</scope>
    <source>
        <strain evidence="2 3">H41</strain>
    </source>
</reference>
<name>A0ABS3C9A0_9BACT</name>
<keyword evidence="2" id="KW-0489">Methyltransferase</keyword>
<dbReference type="Proteomes" id="UP000664317">
    <property type="component" value="Unassembled WGS sequence"/>
</dbReference>
<dbReference type="Pfam" id="PF13847">
    <property type="entry name" value="Methyltransf_31"/>
    <property type="match status" value="1"/>
</dbReference>
<dbReference type="CDD" id="cd02440">
    <property type="entry name" value="AdoMet_MTases"/>
    <property type="match status" value="1"/>
</dbReference>
<protein>
    <submittedName>
        <fullName evidence="2">Class I SAM-dependent methyltransferase</fullName>
    </submittedName>
</protein>
<keyword evidence="2" id="KW-0808">Transferase</keyword>
<dbReference type="GO" id="GO:0008168">
    <property type="term" value="F:methyltransferase activity"/>
    <property type="evidence" value="ECO:0007669"/>
    <property type="project" value="UniProtKB-KW"/>
</dbReference>
<dbReference type="InterPro" id="IPR025714">
    <property type="entry name" value="Methyltranfer_dom"/>
</dbReference>
<dbReference type="EMBL" id="JAFKCT010000018">
    <property type="protein sequence ID" value="MBN7813687.1"/>
    <property type="molecule type" value="Genomic_DNA"/>
</dbReference>
<dbReference type="RefSeq" id="WP_206580460.1">
    <property type="nucleotide sequence ID" value="NZ_JAFKCT010000018.1"/>
</dbReference>
<accession>A0ABS3C9A0</accession>
<sequence length="153" mass="18202">MEVLHSFDTTNNHYKILDLGCGNGLLLKHLLDNSYLEIEPFGVDFLENSILQAKNLLHKEFQSNFICCNFIDYDFSHFPYDFVFLDPYHLQQNEVEFITKVLKHTKTAVIFYTYYDVLENLKYNSVKEFPILKPFMLDSFEHQEMSFAILHKK</sequence>
<dbReference type="GO" id="GO:0032259">
    <property type="term" value="P:methylation"/>
    <property type="evidence" value="ECO:0007669"/>
    <property type="project" value="UniProtKB-KW"/>
</dbReference>
<feature type="domain" description="Methyltransferase" evidence="1">
    <location>
        <begin position="12"/>
        <end position="128"/>
    </location>
</feature>